<dbReference type="AlphaFoldDB" id="D5ZZZ1"/>
<dbReference type="RefSeq" id="WP_004979624.1">
    <property type="nucleotide sequence ID" value="NZ_DS999641.1"/>
</dbReference>
<protein>
    <submittedName>
        <fullName evidence="2">Predicted protein</fullName>
    </submittedName>
</protein>
<dbReference type="EMBL" id="DS999641">
    <property type="protein sequence ID" value="EFE65384.2"/>
    <property type="molecule type" value="Genomic_DNA"/>
</dbReference>
<proteinExistence type="predicted"/>
<dbReference type="Proteomes" id="UP000003824">
    <property type="component" value="Unassembled WGS sequence"/>
</dbReference>
<reference evidence="3" key="1">
    <citation type="submission" date="2008-12" db="EMBL/GenBank/DDBJ databases">
        <title>Annotation of Streptomyces ghanaensis ATCC 14672.</title>
        <authorList>
            <consortium name="The Broad Institute Genome Sequencing Platform"/>
            <consortium name="Broad Institute Microbial Sequencing Center"/>
            <person name="Fischbach M."/>
            <person name="Ward D."/>
            <person name="Young S."/>
            <person name="Kodira C.D."/>
            <person name="Zeng Q."/>
            <person name="Koehrsen M."/>
            <person name="Godfrey P."/>
            <person name="Alvarado L."/>
            <person name="Berlin A.M."/>
            <person name="Borenstein D."/>
            <person name="Chen Z."/>
            <person name="Engels R."/>
            <person name="Freedman E."/>
            <person name="Gellesch M."/>
            <person name="Goldberg J."/>
            <person name="Griggs A."/>
            <person name="Gujja S."/>
            <person name="Heiman D.I."/>
            <person name="Hepburn T.A."/>
            <person name="Howarth C."/>
            <person name="Jen D."/>
            <person name="Larson L."/>
            <person name="Lewis B."/>
            <person name="Mehta T."/>
            <person name="Park D."/>
            <person name="Pearson M."/>
            <person name="Roberts A."/>
            <person name="Saif S."/>
            <person name="Shea T.D."/>
            <person name="Shenoy N."/>
            <person name="Sisk P."/>
            <person name="Stolte C."/>
            <person name="Sykes S.N."/>
            <person name="Walk T."/>
            <person name="White J."/>
            <person name="Yandava C."/>
            <person name="Straight P."/>
            <person name="Clardy J."/>
            <person name="Hung D."/>
            <person name="Kolter R."/>
            <person name="Mekalanos J."/>
            <person name="Walker S."/>
            <person name="Walsh C.T."/>
            <person name="Wieland B.L.C."/>
            <person name="Ilzarbe M."/>
            <person name="Galagan J."/>
            <person name="Nusbaum C."/>
            <person name="Birren B."/>
        </authorList>
    </citation>
    <scope>NUCLEOTIDE SEQUENCE [LARGE SCALE GENOMIC DNA]</scope>
    <source>
        <strain evidence="3">ATCC 14672 / DSM 40746 / JCM 4963 / KCTC 9882 / NRRL B-12104 / FH 1290</strain>
    </source>
</reference>
<evidence type="ECO:0000313" key="3">
    <source>
        <dbReference type="Proteomes" id="UP000003824"/>
    </source>
</evidence>
<evidence type="ECO:0000256" key="1">
    <source>
        <dbReference type="SAM" id="MobiDB-lite"/>
    </source>
</evidence>
<feature type="compositionally biased region" description="Low complexity" evidence="1">
    <location>
        <begin position="50"/>
        <end position="64"/>
    </location>
</feature>
<feature type="region of interest" description="Disordered" evidence="1">
    <location>
        <begin position="11"/>
        <end position="64"/>
    </location>
</feature>
<evidence type="ECO:0000313" key="2">
    <source>
        <dbReference type="EMBL" id="EFE65384.2"/>
    </source>
</evidence>
<name>D5ZZZ1_STRV1</name>
<gene>
    <name evidence="2" type="ORF">SSFG_00638</name>
</gene>
<organism evidence="2 3">
    <name type="scientific">Streptomyces viridosporus (strain ATCC 14672 / DSM 40746 / JCM 4963 / KCTC 9882 / NRRL B-12104 / FH 1290)</name>
    <name type="common">Streptomyces ghanaensis</name>
    <dbReference type="NCBI Taxonomy" id="566461"/>
    <lineage>
        <taxon>Bacteria</taxon>
        <taxon>Bacillati</taxon>
        <taxon>Actinomycetota</taxon>
        <taxon>Actinomycetes</taxon>
        <taxon>Kitasatosporales</taxon>
        <taxon>Streptomycetaceae</taxon>
        <taxon>Streptomyces</taxon>
    </lineage>
</organism>
<accession>D5ZZZ1</accession>
<sequence length="64" mass="6550">MDPIGLPFEILPGPGPNGQGRSALVPSPIPLTILTDDHPLRTGRGPPPAVTRTAPAAHRPAAQS</sequence>